<accession>A0A848FZP2</accession>
<dbReference type="CDD" id="cd06580">
    <property type="entry name" value="TM_PBP1_transp_TpRbsC_like"/>
    <property type="match status" value="1"/>
</dbReference>
<keyword evidence="5 6" id="KW-0472">Membrane</keyword>
<feature type="transmembrane region" description="Helical" evidence="6">
    <location>
        <begin position="99"/>
        <end position="121"/>
    </location>
</feature>
<keyword evidence="3 6" id="KW-0812">Transmembrane</keyword>
<dbReference type="GO" id="GO:0022857">
    <property type="term" value="F:transmembrane transporter activity"/>
    <property type="evidence" value="ECO:0007669"/>
    <property type="project" value="InterPro"/>
</dbReference>
<evidence type="ECO:0000256" key="6">
    <source>
        <dbReference type="SAM" id="Phobius"/>
    </source>
</evidence>
<comment type="caution">
    <text evidence="7">The sequence shown here is derived from an EMBL/GenBank/DDBJ whole genome shotgun (WGS) entry which is preliminary data.</text>
</comment>
<evidence type="ECO:0000256" key="5">
    <source>
        <dbReference type="ARBA" id="ARBA00023136"/>
    </source>
</evidence>
<dbReference type="PANTHER" id="PTHR43370">
    <property type="entry name" value="SUGAR ABC TRANSPORTER INTEGRAL MEMBRANE PROTEIN-RELATED"/>
    <property type="match status" value="1"/>
</dbReference>
<dbReference type="RefSeq" id="WP_169144117.1">
    <property type="nucleotide sequence ID" value="NZ_JABBGA010000001.1"/>
</dbReference>
<dbReference type="GO" id="GO:0005886">
    <property type="term" value="C:plasma membrane"/>
    <property type="evidence" value="ECO:0007669"/>
    <property type="project" value="UniProtKB-SubCell"/>
</dbReference>
<feature type="transmembrane region" description="Helical" evidence="6">
    <location>
        <begin position="12"/>
        <end position="34"/>
    </location>
</feature>
<evidence type="ECO:0000256" key="4">
    <source>
        <dbReference type="ARBA" id="ARBA00022989"/>
    </source>
</evidence>
<keyword evidence="4 6" id="KW-1133">Transmembrane helix</keyword>
<comment type="subcellular location">
    <subcellularLocation>
        <location evidence="1">Cell membrane</location>
        <topology evidence="1">Multi-pass membrane protein</topology>
    </subcellularLocation>
</comment>
<dbReference type="EMBL" id="JABBGA010000001">
    <property type="protein sequence ID" value="NML24492.1"/>
    <property type="molecule type" value="Genomic_DNA"/>
</dbReference>
<proteinExistence type="predicted"/>
<protein>
    <submittedName>
        <fullName evidence="7">ABC transporter permease</fullName>
    </submittedName>
</protein>
<evidence type="ECO:0000313" key="7">
    <source>
        <dbReference type="EMBL" id="NML24492.1"/>
    </source>
</evidence>
<dbReference type="AlphaFoldDB" id="A0A848FZP2"/>
<name>A0A848FZP2_9RHOO</name>
<dbReference type="PANTHER" id="PTHR43370:SF2">
    <property type="entry name" value="ABC TRANSPORTER PERMEASE PROTEIN"/>
    <property type="match status" value="1"/>
</dbReference>
<dbReference type="Proteomes" id="UP000580043">
    <property type="component" value="Unassembled WGS sequence"/>
</dbReference>
<organism evidence="7 8">
    <name type="scientific">Zoogloea dura</name>
    <dbReference type="NCBI Taxonomy" id="2728840"/>
    <lineage>
        <taxon>Bacteria</taxon>
        <taxon>Pseudomonadati</taxon>
        <taxon>Pseudomonadota</taxon>
        <taxon>Betaproteobacteria</taxon>
        <taxon>Rhodocyclales</taxon>
        <taxon>Zoogloeaceae</taxon>
        <taxon>Zoogloea</taxon>
    </lineage>
</organism>
<feature type="transmembrane region" description="Helical" evidence="6">
    <location>
        <begin position="70"/>
        <end position="87"/>
    </location>
</feature>
<dbReference type="Pfam" id="PF02653">
    <property type="entry name" value="BPD_transp_2"/>
    <property type="match status" value="1"/>
</dbReference>
<feature type="transmembrane region" description="Helical" evidence="6">
    <location>
        <begin position="46"/>
        <end position="64"/>
    </location>
</feature>
<reference evidence="7 8" key="1">
    <citation type="submission" date="2020-04" db="EMBL/GenBank/DDBJ databases">
        <title>Zoogloea sp. G-4-1-14 isolated from soil.</title>
        <authorList>
            <person name="Dahal R.H."/>
        </authorList>
    </citation>
    <scope>NUCLEOTIDE SEQUENCE [LARGE SCALE GENOMIC DNA]</scope>
    <source>
        <strain evidence="7 8">G-4-1-14</strain>
    </source>
</reference>
<feature type="transmembrane region" description="Helical" evidence="6">
    <location>
        <begin position="146"/>
        <end position="166"/>
    </location>
</feature>
<gene>
    <name evidence="7" type="ORF">HHL15_01950</name>
</gene>
<dbReference type="InterPro" id="IPR001851">
    <property type="entry name" value="ABC_transp_permease"/>
</dbReference>
<evidence type="ECO:0000313" key="8">
    <source>
        <dbReference type="Proteomes" id="UP000580043"/>
    </source>
</evidence>
<feature type="transmembrane region" description="Helical" evidence="6">
    <location>
        <begin position="248"/>
        <end position="266"/>
    </location>
</feature>
<evidence type="ECO:0000256" key="3">
    <source>
        <dbReference type="ARBA" id="ARBA00022692"/>
    </source>
</evidence>
<keyword evidence="8" id="KW-1185">Reference proteome</keyword>
<evidence type="ECO:0000256" key="2">
    <source>
        <dbReference type="ARBA" id="ARBA00022475"/>
    </source>
</evidence>
<keyword evidence="2" id="KW-1003">Cell membrane</keyword>
<feature type="transmembrane region" description="Helical" evidence="6">
    <location>
        <begin position="272"/>
        <end position="291"/>
    </location>
</feature>
<sequence>MSDGGDSLAFGSLALALLGGALRVSTPFLFVSLGECITEKSGRINLGLEGILVLGAMSGYGVSLASGSPWLGVLAAGLCGLMMGLLHGGLCSLAKVNDIAVGISLMLFGTGLAFFLGKPLIQPQAPMLPSLELGAWSDSAQLQSALRINVLLPLGLLLALLLHWGFRASRWGLALRLVGDNAAAARALGYPVVPIRIGATAAGGFLAGVGGAFLSLYYPGSWNEGLSSGQGLMAVALVIFARWNPLRCALAALLFGAAGALGPALQSQGITAGYYLFNAAPYVLTLALMAASWTPGRSLAGAPGELSLTQR</sequence>
<evidence type="ECO:0000256" key="1">
    <source>
        <dbReference type="ARBA" id="ARBA00004651"/>
    </source>
</evidence>
<feature type="transmembrane region" description="Helical" evidence="6">
    <location>
        <begin position="197"/>
        <end position="219"/>
    </location>
</feature>